<protein>
    <recommendedName>
        <fullName evidence="3">U-box domain-containing protein</fullName>
    </recommendedName>
</protein>
<dbReference type="InterPro" id="IPR003613">
    <property type="entry name" value="Ubox_domain"/>
</dbReference>
<dbReference type="InterPro" id="IPR036770">
    <property type="entry name" value="Ankyrin_rpt-contain_sf"/>
</dbReference>
<dbReference type="PANTHER" id="PTHR24198:SF165">
    <property type="entry name" value="ANKYRIN REPEAT-CONTAINING PROTEIN-RELATED"/>
    <property type="match status" value="1"/>
</dbReference>
<dbReference type="RefSeq" id="YP_010780566.1">
    <property type="nucleotide sequence ID" value="NC_075038.1"/>
</dbReference>
<name>A0A6N1NEU7_9VIRU</name>
<evidence type="ECO:0000313" key="4">
    <source>
        <dbReference type="EMBL" id="QKU33954.1"/>
    </source>
</evidence>
<evidence type="ECO:0000259" key="3">
    <source>
        <dbReference type="SMART" id="SM00504"/>
    </source>
</evidence>
<dbReference type="GO" id="GO:0004842">
    <property type="term" value="F:ubiquitin-protein transferase activity"/>
    <property type="evidence" value="ECO:0007669"/>
    <property type="project" value="InterPro"/>
</dbReference>
<evidence type="ECO:0000256" key="2">
    <source>
        <dbReference type="ARBA" id="ARBA00023043"/>
    </source>
</evidence>
<dbReference type="InterPro" id="IPR013083">
    <property type="entry name" value="Znf_RING/FYVE/PHD"/>
</dbReference>
<keyword evidence="2" id="KW-0040">ANK repeat</keyword>
<feature type="domain" description="U-box" evidence="3">
    <location>
        <begin position="7"/>
        <end position="68"/>
    </location>
</feature>
<dbReference type="SUPFAM" id="SSF48403">
    <property type="entry name" value="Ankyrin repeat"/>
    <property type="match status" value="1"/>
</dbReference>
<dbReference type="SMART" id="SM00504">
    <property type="entry name" value="Ubox"/>
    <property type="match status" value="1"/>
</dbReference>
<dbReference type="SMART" id="SM00248">
    <property type="entry name" value="ANK"/>
    <property type="match status" value="3"/>
</dbReference>
<dbReference type="SUPFAM" id="SSF57850">
    <property type="entry name" value="RING/U-box"/>
    <property type="match status" value="1"/>
</dbReference>
<dbReference type="KEGG" id="vg:80517257"/>
<dbReference type="InterPro" id="IPR002110">
    <property type="entry name" value="Ankyrin_rpt"/>
</dbReference>
<dbReference type="Gene3D" id="3.30.40.10">
    <property type="entry name" value="Zinc/RING finger domain, C3HC4 (zinc finger)"/>
    <property type="match status" value="1"/>
</dbReference>
<dbReference type="PANTHER" id="PTHR24198">
    <property type="entry name" value="ANKYRIN REPEAT AND PROTEIN KINASE DOMAIN-CONTAINING PROTEIN"/>
    <property type="match status" value="1"/>
</dbReference>
<reference evidence="4" key="2">
    <citation type="journal article" date="2018" name="Nat. Commun.">
        <title>Tailed giant Tupanvirus possesses the most complete translational apparatus of the known virosphere.</title>
        <authorList>
            <person name="Abrahao J."/>
            <person name="Silva L."/>
            <person name="Silva L.S."/>
            <person name="Khalil J.Y.B."/>
            <person name="Rodrigues R."/>
            <person name="Arantes T."/>
            <person name="Assis F."/>
            <person name="Boratto P."/>
            <person name="Andrade M."/>
            <person name="Kroon E.G."/>
            <person name="Ribeiro B."/>
            <person name="Bergier I."/>
            <person name="Seligmann H."/>
            <person name="Ghigo E."/>
            <person name="Colson P."/>
            <person name="Levasseur A."/>
            <person name="Kroemer G."/>
            <person name="Raoult D."/>
            <person name="La Scola B."/>
        </authorList>
    </citation>
    <scope>NUCLEOTIDE SEQUENCE [LARGE SCALE GENOMIC DNA]</scope>
    <source>
        <strain evidence="4">Deep ocean</strain>
    </source>
</reference>
<dbReference type="GeneID" id="80517257"/>
<evidence type="ECO:0000256" key="1">
    <source>
        <dbReference type="ARBA" id="ARBA00022737"/>
    </source>
</evidence>
<dbReference type="Pfam" id="PF12796">
    <property type="entry name" value="Ank_2"/>
    <property type="match status" value="1"/>
</dbReference>
<dbReference type="CDD" id="cd16655">
    <property type="entry name" value="RING-Ubox_WDSUB1-like"/>
    <property type="match status" value="1"/>
</dbReference>
<dbReference type="EMBL" id="MF405918">
    <property type="protein sequence ID" value="QKU33954.1"/>
    <property type="molecule type" value="Genomic_DNA"/>
</dbReference>
<dbReference type="GO" id="GO:0016567">
    <property type="term" value="P:protein ubiquitination"/>
    <property type="evidence" value="ECO:0007669"/>
    <property type="project" value="InterPro"/>
</dbReference>
<reference evidence="4" key="1">
    <citation type="submission" date="2017-06" db="EMBL/GenBank/DDBJ databases">
        <authorList>
            <person name="Assis F.L."/>
            <person name="Abrahao J.S."/>
            <person name="Silva L."/>
            <person name="Khalil J.B."/>
            <person name="Rodrigues R."/>
            <person name="Silva L.S."/>
            <person name="Boratto P."/>
            <person name="Andrade M."/>
            <person name="Kroon E.G."/>
            <person name="Ribeiro B."/>
            <person name="Bergier I."/>
            <person name="Seligmann H."/>
            <person name="Ghigo E."/>
            <person name="Colson P."/>
            <person name="Levasseur A."/>
            <person name="Raoult D."/>
            <person name="Scola B.L."/>
        </authorList>
    </citation>
    <scope>NUCLEOTIDE SEQUENCE</scope>
    <source>
        <strain evidence="4">Deep ocean</strain>
    </source>
</reference>
<dbReference type="Pfam" id="PF00023">
    <property type="entry name" value="Ank"/>
    <property type="match status" value="1"/>
</dbReference>
<keyword evidence="1" id="KW-0677">Repeat</keyword>
<sequence>MSQIRQYFTCPISHMIFAKPVLADDGHFYEKKEIKKWMNTKNSSPLTNVVISHRLTRSYEFEALLNIFLENNPSEKTNQYCTLKSHLDYVDEVKLIIKNKNYNKIYKYHQFDLDTLSRLGNLTANNDDCSKTNQYFTTFLQKADTTILKHLIDNAIDLECQIQGGKLIHLVAKNCCLDVVKYLVEKGIDIECETPKRKWRPIHFAIKSSQEGIVQYFVEKGVNIESMTSNGWMPIHLACQYDYFHNIKYFLSLKPNINVRIKSYGDNGDDNDNTDYGIKELIILNELLDAKEKLELIEHVMNLESRQKNDNKVSDSEINILTNNKEINIFNIQNN</sequence>
<accession>A0A6N1NEU7</accession>
<organism evidence="4">
    <name type="scientific">Tupanvirus deep ocean</name>
    <dbReference type="NCBI Taxonomy" id="2126984"/>
    <lineage>
        <taxon>Viruses</taxon>
        <taxon>Varidnaviria</taxon>
        <taxon>Bamfordvirae</taxon>
        <taxon>Nucleocytoviricota</taxon>
        <taxon>Megaviricetes</taxon>
        <taxon>Imitervirales</taxon>
        <taxon>Mimiviridae</taxon>
        <taxon>Megamimivirinae</taxon>
        <taxon>Tupanvirus</taxon>
        <taxon>Tupanvirus altamarinense</taxon>
    </lineage>
</organism>
<dbReference type="Gene3D" id="1.25.40.20">
    <property type="entry name" value="Ankyrin repeat-containing domain"/>
    <property type="match status" value="1"/>
</dbReference>
<dbReference type="Pfam" id="PF04564">
    <property type="entry name" value="U-box"/>
    <property type="match status" value="1"/>
</dbReference>
<dbReference type="PROSITE" id="PS50088">
    <property type="entry name" value="ANK_REPEAT"/>
    <property type="match status" value="1"/>
</dbReference>
<proteinExistence type="predicted"/>